<proteinExistence type="predicted"/>
<name>A0A6L2LQZ7_TANCI</name>
<dbReference type="EMBL" id="BKCJ010004867">
    <property type="protein sequence ID" value="GEU63559.1"/>
    <property type="molecule type" value="Genomic_DNA"/>
</dbReference>
<accession>A0A6L2LQZ7</accession>
<organism evidence="1">
    <name type="scientific">Tanacetum cinerariifolium</name>
    <name type="common">Dalmatian daisy</name>
    <name type="synonym">Chrysanthemum cinerariifolium</name>
    <dbReference type="NCBI Taxonomy" id="118510"/>
    <lineage>
        <taxon>Eukaryota</taxon>
        <taxon>Viridiplantae</taxon>
        <taxon>Streptophyta</taxon>
        <taxon>Embryophyta</taxon>
        <taxon>Tracheophyta</taxon>
        <taxon>Spermatophyta</taxon>
        <taxon>Magnoliopsida</taxon>
        <taxon>eudicotyledons</taxon>
        <taxon>Gunneridae</taxon>
        <taxon>Pentapetalae</taxon>
        <taxon>asterids</taxon>
        <taxon>campanulids</taxon>
        <taxon>Asterales</taxon>
        <taxon>Asteraceae</taxon>
        <taxon>Asteroideae</taxon>
        <taxon>Anthemideae</taxon>
        <taxon>Anthemidinae</taxon>
        <taxon>Tanacetum</taxon>
    </lineage>
</organism>
<comment type="caution">
    <text evidence="1">The sequence shown here is derived from an EMBL/GenBank/DDBJ whole genome shotgun (WGS) entry which is preliminary data.</text>
</comment>
<reference evidence="1" key="1">
    <citation type="journal article" date="2019" name="Sci. Rep.">
        <title>Draft genome of Tanacetum cinerariifolium, the natural source of mosquito coil.</title>
        <authorList>
            <person name="Yamashiro T."/>
            <person name="Shiraishi A."/>
            <person name="Satake H."/>
            <person name="Nakayama K."/>
        </authorList>
    </citation>
    <scope>NUCLEOTIDE SEQUENCE</scope>
</reference>
<protein>
    <submittedName>
        <fullName evidence="1">Uncharacterized protein</fullName>
    </submittedName>
</protein>
<evidence type="ECO:0000313" key="1">
    <source>
        <dbReference type="EMBL" id="GEU63559.1"/>
    </source>
</evidence>
<dbReference type="AlphaFoldDB" id="A0A6L2LQZ7"/>
<gene>
    <name evidence="1" type="ORF">Tci_035537</name>
</gene>
<sequence length="217" mass="24341">MNRYGYSSVAEGDLRKFSDIGAWYTIEDCAHFDKKCSNPTSDIFDETIANPIAQIVKDDMVRVQVPRCMTWLDYDKHVDSLSMMDNELGVTSPESTTKTLLSFEEYTLLVTYPEEVEMTLGTLIEVEPLNKTKPEELGLNCNHNTPLSSKEVPIFDGSKPQPLLNSPSFDVSLGDVIGPKPPIKPHSLDSSRIKDMFDEKKLGSSEEVSLDNSWKTI</sequence>